<sequence length="65" mass="7726">MTRTMNYITVCDLIRMLKMLKPTERIASREMTLRIFDEANKPQGSIALSHQLEYELIQRKIEDLK</sequence>
<organism evidence="2">
    <name type="scientific">viral metagenome</name>
    <dbReference type="NCBI Taxonomy" id="1070528"/>
    <lineage>
        <taxon>unclassified sequences</taxon>
        <taxon>metagenomes</taxon>
        <taxon>organismal metagenomes</taxon>
    </lineage>
</organism>
<name>A0A6M3KCH6_9ZZZZ</name>
<evidence type="ECO:0000313" key="1">
    <source>
        <dbReference type="EMBL" id="QJA57360.1"/>
    </source>
</evidence>
<proteinExistence type="predicted"/>
<dbReference type="EMBL" id="MT142388">
    <property type="protein sequence ID" value="QJA79599.1"/>
    <property type="molecule type" value="Genomic_DNA"/>
</dbReference>
<accession>A0A6M3KCH6</accession>
<evidence type="ECO:0000313" key="2">
    <source>
        <dbReference type="EMBL" id="QJA79599.1"/>
    </source>
</evidence>
<dbReference type="EMBL" id="MT141269">
    <property type="protein sequence ID" value="QJA57360.1"/>
    <property type="molecule type" value="Genomic_DNA"/>
</dbReference>
<protein>
    <submittedName>
        <fullName evidence="2">Uncharacterized protein</fullName>
    </submittedName>
</protein>
<dbReference type="AlphaFoldDB" id="A0A6M3KCH6"/>
<reference evidence="2" key="1">
    <citation type="submission" date="2020-03" db="EMBL/GenBank/DDBJ databases">
        <title>The deep terrestrial virosphere.</title>
        <authorList>
            <person name="Holmfeldt K."/>
            <person name="Nilsson E."/>
            <person name="Simone D."/>
            <person name="Lopez-Fernandez M."/>
            <person name="Wu X."/>
            <person name="de Brujin I."/>
            <person name="Lundin D."/>
            <person name="Andersson A."/>
            <person name="Bertilsson S."/>
            <person name="Dopson M."/>
        </authorList>
    </citation>
    <scope>NUCLEOTIDE SEQUENCE</scope>
    <source>
        <strain evidence="2">MM415A00851</strain>
        <strain evidence="1">MM415B01657</strain>
    </source>
</reference>
<gene>
    <name evidence="2" type="ORF">MM415A00851_0003</name>
    <name evidence="1" type="ORF">MM415B01657_0003</name>
</gene>